<reference evidence="3" key="1">
    <citation type="submission" date="2024-07" db="EMBL/GenBank/DDBJ databases">
        <title>Two chromosome-level genome assemblies of Korean endemic species Abeliophyllum distichum and Forsythia ovata (Oleaceae).</title>
        <authorList>
            <person name="Jang H."/>
        </authorList>
    </citation>
    <scope>NUCLEOTIDE SEQUENCE [LARGE SCALE GENOMIC DNA]</scope>
</reference>
<sequence>MDSEQKYECISVKRKNDLEKISSNSCSGLELCRLLNKAFLNPLRKCLVVFDGVWHVIDGLNSLIEEILNSPMNGSVIITSKSPGVVKKLLPKKKSYLYNIELFSRDDSWNLF</sequence>
<organism evidence="2 3">
    <name type="scientific">Forsythia ovata</name>
    <dbReference type="NCBI Taxonomy" id="205694"/>
    <lineage>
        <taxon>Eukaryota</taxon>
        <taxon>Viridiplantae</taxon>
        <taxon>Streptophyta</taxon>
        <taxon>Embryophyta</taxon>
        <taxon>Tracheophyta</taxon>
        <taxon>Spermatophyta</taxon>
        <taxon>Magnoliopsida</taxon>
        <taxon>eudicotyledons</taxon>
        <taxon>Gunneridae</taxon>
        <taxon>Pentapetalae</taxon>
        <taxon>asterids</taxon>
        <taxon>lamiids</taxon>
        <taxon>Lamiales</taxon>
        <taxon>Oleaceae</taxon>
        <taxon>Forsythieae</taxon>
        <taxon>Forsythia</taxon>
    </lineage>
</organism>
<proteinExistence type="predicted"/>
<evidence type="ECO:0000259" key="1">
    <source>
        <dbReference type="Pfam" id="PF00931"/>
    </source>
</evidence>
<comment type="caution">
    <text evidence="2">The sequence shown here is derived from an EMBL/GenBank/DDBJ whole genome shotgun (WGS) entry which is preliminary data.</text>
</comment>
<evidence type="ECO:0000313" key="3">
    <source>
        <dbReference type="Proteomes" id="UP001604277"/>
    </source>
</evidence>
<dbReference type="Proteomes" id="UP001604277">
    <property type="component" value="Unassembled WGS sequence"/>
</dbReference>
<dbReference type="AlphaFoldDB" id="A0ABD1SIP3"/>
<name>A0ABD1SIP3_9LAMI</name>
<feature type="domain" description="NB-ARC" evidence="1">
    <location>
        <begin position="18"/>
        <end position="112"/>
    </location>
</feature>
<dbReference type="EMBL" id="JBFOLJ010000010">
    <property type="protein sequence ID" value="KAL2500570.1"/>
    <property type="molecule type" value="Genomic_DNA"/>
</dbReference>
<dbReference type="SUPFAM" id="SSF52540">
    <property type="entry name" value="P-loop containing nucleoside triphosphate hydrolases"/>
    <property type="match status" value="1"/>
</dbReference>
<dbReference type="Gene3D" id="3.40.50.300">
    <property type="entry name" value="P-loop containing nucleotide triphosphate hydrolases"/>
    <property type="match status" value="1"/>
</dbReference>
<evidence type="ECO:0000313" key="2">
    <source>
        <dbReference type="EMBL" id="KAL2500570.1"/>
    </source>
</evidence>
<dbReference type="GO" id="GO:0016787">
    <property type="term" value="F:hydrolase activity"/>
    <property type="evidence" value="ECO:0007669"/>
    <property type="project" value="UniProtKB-KW"/>
</dbReference>
<keyword evidence="3" id="KW-1185">Reference proteome</keyword>
<keyword evidence="2" id="KW-0378">Hydrolase</keyword>
<gene>
    <name evidence="2" type="ORF">Fot_34418</name>
</gene>
<dbReference type="InterPro" id="IPR027417">
    <property type="entry name" value="P-loop_NTPase"/>
</dbReference>
<accession>A0ABD1SIP3</accession>
<dbReference type="InterPro" id="IPR002182">
    <property type="entry name" value="NB-ARC"/>
</dbReference>
<dbReference type="Pfam" id="PF00931">
    <property type="entry name" value="NB-ARC"/>
    <property type="match status" value="1"/>
</dbReference>
<protein>
    <submittedName>
        <fullName evidence="2">P-loop containing nucleoside triphosphate hydrolase</fullName>
    </submittedName>
</protein>